<dbReference type="EMBL" id="CM037156">
    <property type="protein sequence ID" value="KAH7838894.1"/>
    <property type="molecule type" value="Genomic_DNA"/>
</dbReference>
<evidence type="ECO:0000313" key="2">
    <source>
        <dbReference type="Proteomes" id="UP000828048"/>
    </source>
</evidence>
<accession>A0ACB7XDX7</accession>
<comment type="caution">
    <text evidence="1">The sequence shown here is derived from an EMBL/GenBank/DDBJ whole genome shotgun (WGS) entry which is preliminary data.</text>
</comment>
<dbReference type="Proteomes" id="UP000828048">
    <property type="component" value="Chromosome 6"/>
</dbReference>
<name>A0ACB7XDX7_9ERIC</name>
<sequence length="160" mass="17957">MFSQRDRFFEELVGNAMSESPTEAVKLVFIRLNEVHEPPAPLAELGEVQAHVTGKAPDLQIPLHHDSTRSQSDIVSRVSCSPLQYEDSNRMLRFYFGLAREGCFYAVEESGLTINLCVLCFGNEKKIASESVIFLSFAPIAFLDDDDKVLSFTTRQDHLA</sequence>
<gene>
    <name evidence="1" type="ORF">Vadar_032370</name>
</gene>
<reference evidence="1 2" key="1">
    <citation type="journal article" date="2021" name="Hortic Res">
        <title>High-quality reference genome and annotation aids understanding of berry development for evergreen blueberry (Vaccinium darrowii).</title>
        <authorList>
            <person name="Yu J."/>
            <person name="Hulse-Kemp A.M."/>
            <person name="Babiker E."/>
            <person name="Staton M."/>
        </authorList>
    </citation>
    <scope>NUCLEOTIDE SEQUENCE [LARGE SCALE GENOMIC DNA]</scope>
    <source>
        <strain evidence="2">cv. NJ 8807/NJ 8810</strain>
        <tissue evidence="1">Young leaf</tissue>
    </source>
</reference>
<protein>
    <submittedName>
        <fullName evidence="1">Uncharacterized protein</fullName>
    </submittedName>
</protein>
<proteinExistence type="predicted"/>
<keyword evidence="2" id="KW-1185">Reference proteome</keyword>
<evidence type="ECO:0000313" key="1">
    <source>
        <dbReference type="EMBL" id="KAH7838894.1"/>
    </source>
</evidence>
<organism evidence="1 2">
    <name type="scientific">Vaccinium darrowii</name>
    <dbReference type="NCBI Taxonomy" id="229202"/>
    <lineage>
        <taxon>Eukaryota</taxon>
        <taxon>Viridiplantae</taxon>
        <taxon>Streptophyta</taxon>
        <taxon>Embryophyta</taxon>
        <taxon>Tracheophyta</taxon>
        <taxon>Spermatophyta</taxon>
        <taxon>Magnoliopsida</taxon>
        <taxon>eudicotyledons</taxon>
        <taxon>Gunneridae</taxon>
        <taxon>Pentapetalae</taxon>
        <taxon>asterids</taxon>
        <taxon>Ericales</taxon>
        <taxon>Ericaceae</taxon>
        <taxon>Vaccinioideae</taxon>
        <taxon>Vaccinieae</taxon>
        <taxon>Vaccinium</taxon>
    </lineage>
</organism>